<gene>
    <name evidence="4" type="primary">20342557</name>
    <name evidence="3" type="ORF">GGTG_02099</name>
</gene>
<evidence type="ECO:0000256" key="1">
    <source>
        <dbReference type="SAM" id="MobiDB-lite"/>
    </source>
</evidence>
<feature type="transmembrane region" description="Helical" evidence="2">
    <location>
        <begin position="150"/>
        <end position="170"/>
    </location>
</feature>
<feature type="compositionally biased region" description="Polar residues" evidence="1">
    <location>
        <begin position="1"/>
        <end position="10"/>
    </location>
</feature>
<reference evidence="5" key="1">
    <citation type="submission" date="2010-07" db="EMBL/GenBank/DDBJ databases">
        <title>The genome sequence of Gaeumannomyces graminis var. tritici strain R3-111a-1.</title>
        <authorList>
            <consortium name="The Broad Institute Genome Sequencing Platform"/>
            <person name="Ma L.-J."/>
            <person name="Dead R."/>
            <person name="Young S."/>
            <person name="Zeng Q."/>
            <person name="Koehrsen M."/>
            <person name="Alvarado L."/>
            <person name="Berlin A."/>
            <person name="Chapman S.B."/>
            <person name="Chen Z."/>
            <person name="Freedman E."/>
            <person name="Gellesch M."/>
            <person name="Goldberg J."/>
            <person name="Griggs A."/>
            <person name="Gujja S."/>
            <person name="Heilman E.R."/>
            <person name="Heiman D."/>
            <person name="Hepburn T."/>
            <person name="Howarth C."/>
            <person name="Jen D."/>
            <person name="Larson L."/>
            <person name="Mehta T."/>
            <person name="Neiman D."/>
            <person name="Pearson M."/>
            <person name="Roberts A."/>
            <person name="Saif S."/>
            <person name="Shea T."/>
            <person name="Shenoy N."/>
            <person name="Sisk P."/>
            <person name="Stolte C."/>
            <person name="Sykes S."/>
            <person name="Walk T."/>
            <person name="White J."/>
            <person name="Yandava C."/>
            <person name="Haas B."/>
            <person name="Nusbaum C."/>
            <person name="Birren B."/>
        </authorList>
    </citation>
    <scope>NUCLEOTIDE SEQUENCE [LARGE SCALE GENOMIC DNA]</scope>
    <source>
        <strain evidence="5">R3-111a-1</strain>
    </source>
</reference>
<dbReference type="VEuPathDB" id="FungiDB:GGTG_02099"/>
<dbReference type="EnsemblFungi" id="EJT82125">
    <property type="protein sequence ID" value="EJT82125"/>
    <property type="gene ID" value="GGTG_02099"/>
</dbReference>
<protein>
    <recommendedName>
        <fullName evidence="6">Formylmethionine deformylase-like protein</fullName>
    </recommendedName>
</protein>
<sequence length="587" mass="62286">MARSTSSFGSTHKGLGPRRATTEYSPVRDIQASETVQWGVYWGSPALMAFLLIAGVAFALGHHFHYKSLNNTLVPSQESQQWAIRIGTGLAFLSKASLAASVGVAYTQRLWVSVKKRSMSLQNLDKAFSLTTDPFSFLSAFLIARTKMLYLLAAAVWCIPLVATITPATLSIRPGIVSRTASVNVPRPDFDNSKPWANFEGVGRPQSPSAVLNRLVAATASSVSVLPFPAPFPNASYTLDFFAPAIKCETLAESVAANASLQGLWDEHISFASKFYTLLVSNTTKRKLTNHLFINVGGPSGANYSCHLYNASYTVDFAFRNGVQTSSTVRNLAYPSPNLPLLEIKRGQIFSDYKPGEVAYAYLFDALVDRFLVANMYLGASGTLNGGSDTSFFLTGISSCPDLANGTSAGKELGLQKYAAGAWACGAGSVPRAVEELSRNVSLSLMSSEFFSSSSSSSSSGVRVDETANYYAYDEAGLLRAYGVAVAAALACVCVGAHAYVANGYSASSSFSSVLLTTRNADLDRLAVGQCLGSQRAPAELRRTVLRFGVVRLPGGSAAGGGEHGVAHATFGLRGTVEPLVKGQACL</sequence>
<evidence type="ECO:0000256" key="2">
    <source>
        <dbReference type="SAM" id="Phobius"/>
    </source>
</evidence>
<reference evidence="4" key="5">
    <citation type="submission" date="2018-04" db="UniProtKB">
        <authorList>
            <consortium name="EnsemblFungi"/>
        </authorList>
    </citation>
    <scope>IDENTIFICATION</scope>
    <source>
        <strain evidence="4">R3-111a-1</strain>
    </source>
</reference>
<name>J3NLF0_GAET3</name>
<keyword evidence="5" id="KW-1185">Reference proteome</keyword>
<feature type="transmembrane region" description="Helical" evidence="2">
    <location>
        <begin position="82"/>
        <end position="106"/>
    </location>
</feature>
<reference evidence="4" key="4">
    <citation type="journal article" date="2015" name="G3 (Bethesda)">
        <title>Genome sequences of three phytopathogenic species of the Magnaporthaceae family of fungi.</title>
        <authorList>
            <person name="Okagaki L.H."/>
            <person name="Nunes C.C."/>
            <person name="Sailsbery J."/>
            <person name="Clay B."/>
            <person name="Brown D."/>
            <person name="John T."/>
            <person name="Oh Y."/>
            <person name="Young N."/>
            <person name="Fitzgerald M."/>
            <person name="Haas B.J."/>
            <person name="Zeng Q."/>
            <person name="Young S."/>
            <person name="Adiconis X."/>
            <person name="Fan L."/>
            <person name="Levin J.Z."/>
            <person name="Mitchell T.K."/>
            <person name="Okubara P.A."/>
            <person name="Farman M.L."/>
            <person name="Kohn L.M."/>
            <person name="Birren B."/>
            <person name="Ma L.-J."/>
            <person name="Dean R.A."/>
        </authorList>
    </citation>
    <scope>NUCLEOTIDE SEQUENCE</scope>
    <source>
        <strain evidence="4">R3-111a-1</strain>
    </source>
</reference>
<evidence type="ECO:0000313" key="4">
    <source>
        <dbReference type="EnsemblFungi" id="EJT82125"/>
    </source>
</evidence>
<dbReference type="EMBL" id="GL385395">
    <property type="protein sequence ID" value="EJT82125.1"/>
    <property type="molecule type" value="Genomic_DNA"/>
</dbReference>
<evidence type="ECO:0008006" key="6">
    <source>
        <dbReference type="Google" id="ProtNLM"/>
    </source>
</evidence>
<keyword evidence="2" id="KW-0812">Transmembrane</keyword>
<dbReference type="RefSeq" id="XP_009218134.1">
    <property type="nucleotide sequence ID" value="XM_009219870.1"/>
</dbReference>
<dbReference type="Proteomes" id="UP000006039">
    <property type="component" value="Unassembled WGS sequence"/>
</dbReference>
<feature type="region of interest" description="Disordered" evidence="1">
    <location>
        <begin position="1"/>
        <end position="22"/>
    </location>
</feature>
<feature type="transmembrane region" description="Helical" evidence="2">
    <location>
        <begin position="38"/>
        <end position="62"/>
    </location>
</feature>
<dbReference type="HOGENOM" id="CLU_008809_1_2_1"/>
<dbReference type="eggNOG" id="ENOG502S233">
    <property type="taxonomic scope" value="Eukaryota"/>
</dbReference>
<dbReference type="STRING" id="644352.J3NLF0"/>
<accession>J3NLF0</accession>
<evidence type="ECO:0000313" key="3">
    <source>
        <dbReference type="EMBL" id="EJT82125.1"/>
    </source>
</evidence>
<proteinExistence type="predicted"/>
<reference evidence="3" key="3">
    <citation type="submission" date="2010-09" db="EMBL/GenBank/DDBJ databases">
        <title>Annotation of Gaeumannomyces graminis var. tritici R3-111a-1.</title>
        <authorList>
            <consortium name="The Broad Institute Genome Sequencing Platform"/>
            <person name="Ma L.-J."/>
            <person name="Dead R."/>
            <person name="Young S.K."/>
            <person name="Zeng Q."/>
            <person name="Gargeya S."/>
            <person name="Fitzgerald M."/>
            <person name="Haas B."/>
            <person name="Abouelleil A."/>
            <person name="Alvarado L."/>
            <person name="Arachchi H.M."/>
            <person name="Berlin A."/>
            <person name="Brown A."/>
            <person name="Chapman S.B."/>
            <person name="Chen Z."/>
            <person name="Dunbar C."/>
            <person name="Freedman E."/>
            <person name="Gearin G."/>
            <person name="Gellesch M."/>
            <person name="Goldberg J."/>
            <person name="Griggs A."/>
            <person name="Gujja S."/>
            <person name="Heiman D."/>
            <person name="Howarth C."/>
            <person name="Larson L."/>
            <person name="Lui A."/>
            <person name="MacDonald P.J.P."/>
            <person name="Mehta T."/>
            <person name="Montmayeur A."/>
            <person name="Murphy C."/>
            <person name="Neiman D."/>
            <person name="Pearson M."/>
            <person name="Priest M."/>
            <person name="Roberts A."/>
            <person name="Saif S."/>
            <person name="Shea T."/>
            <person name="Shenoy N."/>
            <person name="Sisk P."/>
            <person name="Stolte C."/>
            <person name="Sykes S."/>
            <person name="Yandava C."/>
            <person name="Wortman J."/>
            <person name="Nusbaum C."/>
            <person name="Birren B."/>
        </authorList>
    </citation>
    <scope>NUCLEOTIDE SEQUENCE</scope>
    <source>
        <strain evidence="3">R3-111a-1</strain>
    </source>
</reference>
<keyword evidence="2" id="KW-0472">Membrane</keyword>
<evidence type="ECO:0000313" key="5">
    <source>
        <dbReference type="Proteomes" id="UP000006039"/>
    </source>
</evidence>
<organism evidence="3">
    <name type="scientific">Gaeumannomyces tritici (strain R3-111a-1)</name>
    <name type="common">Wheat and barley take-all root rot fungus</name>
    <name type="synonym">Gaeumannomyces graminis var. tritici</name>
    <dbReference type="NCBI Taxonomy" id="644352"/>
    <lineage>
        <taxon>Eukaryota</taxon>
        <taxon>Fungi</taxon>
        <taxon>Dikarya</taxon>
        <taxon>Ascomycota</taxon>
        <taxon>Pezizomycotina</taxon>
        <taxon>Sordariomycetes</taxon>
        <taxon>Sordariomycetidae</taxon>
        <taxon>Magnaporthales</taxon>
        <taxon>Magnaporthaceae</taxon>
        <taxon>Gaeumannomyces</taxon>
    </lineage>
</organism>
<dbReference type="GeneID" id="20342557"/>
<dbReference type="AlphaFoldDB" id="J3NLF0"/>
<reference evidence="3" key="2">
    <citation type="submission" date="2010-07" db="EMBL/GenBank/DDBJ databases">
        <authorList>
            <consortium name="The Broad Institute Genome Sequencing Platform"/>
            <consortium name="Broad Institute Genome Sequencing Center for Infectious Disease"/>
            <person name="Ma L.-J."/>
            <person name="Dead R."/>
            <person name="Young S."/>
            <person name="Zeng Q."/>
            <person name="Koehrsen M."/>
            <person name="Alvarado L."/>
            <person name="Berlin A."/>
            <person name="Chapman S.B."/>
            <person name="Chen Z."/>
            <person name="Freedman E."/>
            <person name="Gellesch M."/>
            <person name="Goldberg J."/>
            <person name="Griggs A."/>
            <person name="Gujja S."/>
            <person name="Heilman E.R."/>
            <person name="Heiman D."/>
            <person name="Hepburn T."/>
            <person name="Howarth C."/>
            <person name="Jen D."/>
            <person name="Larson L."/>
            <person name="Mehta T."/>
            <person name="Neiman D."/>
            <person name="Pearson M."/>
            <person name="Roberts A."/>
            <person name="Saif S."/>
            <person name="Shea T."/>
            <person name="Shenoy N."/>
            <person name="Sisk P."/>
            <person name="Stolte C."/>
            <person name="Sykes S."/>
            <person name="Walk T."/>
            <person name="White J."/>
            <person name="Yandava C."/>
            <person name="Haas B."/>
            <person name="Nusbaum C."/>
            <person name="Birren B."/>
        </authorList>
    </citation>
    <scope>NUCLEOTIDE SEQUENCE</scope>
    <source>
        <strain evidence="3">R3-111a-1</strain>
    </source>
</reference>
<dbReference type="PANTHER" id="PTHR35041">
    <property type="entry name" value="MEDIATOR OF RNA POLYMERASE II TRANSCRIPTION SUBUNIT 1"/>
    <property type="match status" value="1"/>
</dbReference>
<keyword evidence="2" id="KW-1133">Transmembrane helix</keyword>
<dbReference type="PANTHER" id="PTHR35041:SF6">
    <property type="entry name" value="FORMYLMETHIONINE DEFORMYLASE-LIKE PROTEIN-RELATED"/>
    <property type="match status" value="1"/>
</dbReference>
<dbReference type="OrthoDB" id="5322539at2759"/>